<gene>
    <name evidence="1" type="ORF">MM415A04054_0007</name>
</gene>
<reference evidence="1" key="1">
    <citation type="submission" date="2020-03" db="EMBL/GenBank/DDBJ databases">
        <title>The deep terrestrial virosphere.</title>
        <authorList>
            <person name="Holmfeldt K."/>
            <person name="Nilsson E."/>
            <person name="Simone D."/>
            <person name="Lopez-Fernandez M."/>
            <person name="Wu X."/>
            <person name="de Brujin I."/>
            <person name="Lundin D."/>
            <person name="Andersson A."/>
            <person name="Bertilsson S."/>
            <person name="Dopson M."/>
        </authorList>
    </citation>
    <scope>NUCLEOTIDE SEQUENCE</scope>
    <source>
        <strain evidence="1">MM415A04054</strain>
    </source>
</reference>
<protein>
    <submittedName>
        <fullName evidence="1">Uncharacterized protein</fullName>
    </submittedName>
</protein>
<proteinExistence type="predicted"/>
<evidence type="ECO:0000313" key="1">
    <source>
        <dbReference type="EMBL" id="QJA70023.1"/>
    </source>
</evidence>
<accession>A0A6M3JJD0</accession>
<dbReference type="AlphaFoldDB" id="A0A6M3JJD0"/>
<organism evidence="1">
    <name type="scientific">viral metagenome</name>
    <dbReference type="NCBI Taxonomy" id="1070528"/>
    <lineage>
        <taxon>unclassified sequences</taxon>
        <taxon>metagenomes</taxon>
        <taxon>organismal metagenomes</taxon>
    </lineage>
</organism>
<dbReference type="EMBL" id="MT141757">
    <property type="protein sequence ID" value="QJA70023.1"/>
    <property type="molecule type" value="Genomic_DNA"/>
</dbReference>
<sequence length="77" mass="9419">MKERIFVVVLVTYDYYRFQTNLFASTDKKECIKFCKKYNKGREEQYLIVLKEKNSTLIDTSSEVRHLWIQEFKKEQV</sequence>
<name>A0A6M3JJD0_9ZZZZ</name>